<keyword evidence="1" id="KW-0732">Signal</keyword>
<proteinExistence type="predicted"/>
<keyword evidence="3" id="KW-1185">Reference proteome</keyword>
<protein>
    <submittedName>
        <fullName evidence="2">DgyrCDS9870</fullName>
    </submittedName>
</protein>
<sequence>MNKLNILLALSFVSFVETVPLKAKQAKLNFNLVNHCKLDRKTVQNTKLSLVYFLKNFQRNLFESYHLAYQLRKEKGIKDLPSVQVGKQIAELKKYINLKNYTADVGSSLKNIKKSLSFAVFFIQQLRSSNQLIKDKELLTNFQLFLQFDEKSLLCKLDALLLKLGINLDFKHSKKLLEYPIHLYTNEFDMKIDLMAFIRVFRSFGKSSIKFLKLNFSTLSNQSKRSTSI</sequence>
<gene>
    <name evidence="2" type="ORF">DGYR_LOCUS9310</name>
</gene>
<feature type="chain" id="PRO_5029559091" evidence="1">
    <location>
        <begin position="19"/>
        <end position="229"/>
    </location>
</feature>
<reference evidence="2 3" key="1">
    <citation type="submission" date="2020-08" db="EMBL/GenBank/DDBJ databases">
        <authorList>
            <person name="Hejnol A."/>
        </authorList>
    </citation>
    <scope>NUCLEOTIDE SEQUENCE [LARGE SCALE GENOMIC DNA]</scope>
</reference>
<accession>A0A7I8VYM3</accession>
<evidence type="ECO:0000256" key="1">
    <source>
        <dbReference type="SAM" id="SignalP"/>
    </source>
</evidence>
<dbReference type="Proteomes" id="UP000549394">
    <property type="component" value="Unassembled WGS sequence"/>
</dbReference>
<organism evidence="2 3">
    <name type="scientific">Dimorphilus gyrociliatus</name>
    <dbReference type="NCBI Taxonomy" id="2664684"/>
    <lineage>
        <taxon>Eukaryota</taxon>
        <taxon>Metazoa</taxon>
        <taxon>Spiralia</taxon>
        <taxon>Lophotrochozoa</taxon>
        <taxon>Annelida</taxon>
        <taxon>Polychaeta</taxon>
        <taxon>Polychaeta incertae sedis</taxon>
        <taxon>Dinophilidae</taxon>
        <taxon>Dimorphilus</taxon>
    </lineage>
</organism>
<name>A0A7I8VYM3_9ANNE</name>
<dbReference type="EMBL" id="CAJFCJ010000014">
    <property type="protein sequence ID" value="CAD5121347.1"/>
    <property type="molecule type" value="Genomic_DNA"/>
</dbReference>
<evidence type="ECO:0000313" key="2">
    <source>
        <dbReference type="EMBL" id="CAD5121347.1"/>
    </source>
</evidence>
<comment type="caution">
    <text evidence="2">The sequence shown here is derived from an EMBL/GenBank/DDBJ whole genome shotgun (WGS) entry which is preliminary data.</text>
</comment>
<dbReference type="AlphaFoldDB" id="A0A7I8VYM3"/>
<feature type="signal peptide" evidence="1">
    <location>
        <begin position="1"/>
        <end position="18"/>
    </location>
</feature>
<evidence type="ECO:0000313" key="3">
    <source>
        <dbReference type="Proteomes" id="UP000549394"/>
    </source>
</evidence>